<sequence>MLRIFLLLTIAGISFINGQINGSNTVFTCMHGEGYFEKSNISTKFLPCPSQKCILFYTYCDEYWATTCYNERKPNLIFANFKAANNLSKRRRWLVMHCNQTECNKHLINYPYGTYFEGFIRNFDNELWPNLKQSKFNRLLKNSIKIKNGLERNETLEGKVAAVINSKVWFDLEFQLPDGSFYIDKSTLPKNGTLKWNLTFEYINDTFQVNSLNGIIKTLNLTKISNGNANATKLTLIQYGGSWLNFVIQRKSKISANLTETLLFEPMFDKVSNINFRQNISQFKPSSNIKYEETSKYLDTNNTKITVPALLPIEPYGSLVMEFRENLLPNSNLIKMETYAIRNGNESKYFLVTEIHKRINNEWIKILPGQGEYYNNCTKFNFEIYKRGYARFSCETNAMSYFNVDGFDIAKYVVQSIRKKFICFY</sequence>
<evidence type="ECO:0000313" key="1">
    <source>
        <dbReference type="Proteomes" id="UP000887580"/>
    </source>
</evidence>
<accession>A0AC35FZY3</accession>
<reference evidence="2" key="1">
    <citation type="submission" date="2022-11" db="UniProtKB">
        <authorList>
            <consortium name="WormBaseParasite"/>
        </authorList>
    </citation>
    <scope>IDENTIFICATION</scope>
</reference>
<protein>
    <submittedName>
        <fullName evidence="2">Uncharacterized protein</fullName>
    </submittedName>
</protein>
<proteinExistence type="predicted"/>
<name>A0AC35FZY3_9BILA</name>
<dbReference type="Proteomes" id="UP000887580">
    <property type="component" value="Unplaced"/>
</dbReference>
<organism evidence="1 2">
    <name type="scientific">Panagrolaimus sp. PS1159</name>
    <dbReference type="NCBI Taxonomy" id="55785"/>
    <lineage>
        <taxon>Eukaryota</taxon>
        <taxon>Metazoa</taxon>
        <taxon>Ecdysozoa</taxon>
        <taxon>Nematoda</taxon>
        <taxon>Chromadorea</taxon>
        <taxon>Rhabditida</taxon>
        <taxon>Tylenchina</taxon>
        <taxon>Panagrolaimomorpha</taxon>
        <taxon>Panagrolaimoidea</taxon>
        <taxon>Panagrolaimidae</taxon>
        <taxon>Panagrolaimus</taxon>
    </lineage>
</organism>
<dbReference type="WBParaSite" id="PS1159_v2.g22573.t1">
    <property type="protein sequence ID" value="PS1159_v2.g22573.t1"/>
    <property type="gene ID" value="PS1159_v2.g22573"/>
</dbReference>
<evidence type="ECO:0000313" key="2">
    <source>
        <dbReference type="WBParaSite" id="PS1159_v2.g22573.t1"/>
    </source>
</evidence>